<proteinExistence type="predicted"/>
<feature type="domain" description="C2H2-type" evidence="7">
    <location>
        <begin position="1276"/>
        <end position="1303"/>
    </location>
</feature>
<feature type="region of interest" description="Disordered" evidence="6">
    <location>
        <begin position="644"/>
        <end position="666"/>
    </location>
</feature>
<evidence type="ECO:0000256" key="2">
    <source>
        <dbReference type="ARBA" id="ARBA00022737"/>
    </source>
</evidence>
<dbReference type="InterPro" id="IPR013087">
    <property type="entry name" value="Znf_C2H2_type"/>
</dbReference>
<evidence type="ECO:0000256" key="5">
    <source>
        <dbReference type="PROSITE-ProRule" id="PRU00042"/>
    </source>
</evidence>
<dbReference type="SUPFAM" id="SSF57667">
    <property type="entry name" value="beta-beta-alpha zinc fingers"/>
    <property type="match status" value="5"/>
</dbReference>
<dbReference type="GO" id="GO:0008270">
    <property type="term" value="F:zinc ion binding"/>
    <property type="evidence" value="ECO:0007669"/>
    <property type="project" value="UniProtKB-KW"/>
</dbReference>
<feature type="compositionally biased region" description="Basic and acidic residues" evidence="6">
    <location>
        <begin position="2025"/>
        <end position="2037"/>
    </location>
</feature>
<feature type="compositionally biased region" description="Low complexity" evidence="6">
    <location>
        <begin position="476"/>
        <end position="487"/>
    </location>
</feature>
<dbReference type="EMBL" id="GEBQ01007315">
    <property type="protein sequence ID" value="JAT32662.1"/>
    <property type="molecule type" value="Transcribed_RNA"/>
</dbReference>
<feature type="compositionally biased region" description="Low complexity" evidence="6">
    <location>
        <begin position="2240"/>
        <end position="2263"/>
    </location>
</feature>
<feature type="compositionally biased region" description="Pro residues" evidence="6">
    <location>
        <begin position="554"/>
        <end position="570"/>
    </location>
</feature>
<dbReference type="EMBL" id="GEBQ01013664">
    <property type="protein sequence ID" value="JAT26313.1"/>
    <property type="molecule type" value="Transcribed_RNA"/>
</dbReference>
<feature type="compositionally biased region" description="Basic and acidic residues" evidence="6">
    <location>
        <begin position="1056"/>
        <end position="1075"/>
    </location>
</feature>
<feature type="compositionally biased region" description="Pro residues" evidence="6">
    <location>
        <begin position="451"/>
        <end position="475"/>
    </location>
</feature>
<feature type="compositionally biased region" description="Basic and acidic residues" evidence="6">
    <location>
        <begin position="646"/>
        <end position="666"/>
    </location>
</feature>
<dbReference type="Gene3D" id="3.30.160.60">
    <property type="entry name" value="Classic Zinc Finger"/>
    <property type="match status" value="11"/>
</dbReference>
<dbReference type="SMART" id="SM00355">
    <property type="entry name" value="ZnF_C2H2"/>
    <property type="match status" value="26"/>
</dbReference>
<feature type="domain" description="C2H2-type" evidence="7">
    <location>
        <begin position="1614"/>
        <end position="1641"/>
    </location>
</feature>
<feature type="region of interest" description="Disordered" evidence="6">
    <location>
        <begin position="2018"/>
        <end position="2037"/>
    </location>
</feature>
<feature type="compositionally biased region" description="Basic and acidic residues" evidence="6">
    <location>
        <begin position="2213"/>
        <end position="2223"/>
    </location>
</feature>
<name>A0A1B6M9Q0_9HEMI</name>
<feature type="domain" description="C2H2-type" evidence="7">
    <location>
        <begin position="1514"/>
        <end position="1541"/>
    </location>
</feature>
<feature type="region of interest" description="Disordered" evidence="6">
    <location>
        <begin position="543"/>
        <end position="594"/>
    </location>
</feature>
<dbReference type="GO" id="GO:0005634">
    <property type="term" value="C:nucleus"/>
    <property type="evidence" value="ECO:0007669"/>
    <property type="project" value="TreeGrafter"/>
</dbReference>
<feature type="region of interest" description="Disordered" evidence="6">
    <location>
        <begin position="2099"/>
        <end position="2263"/>
    </location>
</feature>
<dbReference type="PANTHER" id="PTHR24403">
    <property type="entry name" value="ZINC FINGER PROTEIN"/>
    <property type="match status" value="1"/>
</dbReference>
<keyword evidence="2" id="KW-0677">Repeat</keyword>
<protein>
    <recommendedName>
        <fullName evidence="7">C2H2-type domain-containing protein</fullName>
    </recommendedName>
</protein>
<feature type="compositionally biased region" description="Acidic residues" evidence="6">
    <location>
        <begin position="132"/>
        <end position="149"/>
    </location>
</feature>
<dbReference type="InterPro" id="IPR036236">
    <property type="entry name" value="Znf_C2H2_sf"/>
</dbReference>
<reference evidence="9" key="1">
    <citation type="submission" date="2015-11" db="EMBL/GenBank/DDBJ databases">
        <title>De novo transcriptome assembly of four potential Pierce s Disease insect vectors from Arizona vineyards.</title>
        <authorList>
            <person name="Tassone E.E."/>
        </authorList>
    </citation>
    <scope>NUCLEOTIDE SEQUENCE</scope>
</reference>
<feature type="compositionally biased region" description="Acidic residues" evidence="6">
    <location>
        <begin position="2182"/>
        <end position="2191"/>
    </location>
</feature>
<evidence type="ECO:0000313" key="8">
    <source>
        <dbReference type="EMBL" id="JAT26313.1"/>
    </source>
</evidence>
<feature type="region of interest" description="Disordered" evidence="6">
    <location>
        <begin position="1436"/>
        <end position="1475"/>
    </location>
</feature>
<feature type="region of interest" description="Disordered" evidence="6">
    <location>
        <begin position="116"/>
        <end position="158"/>
    </location>
</feature>
<feature type="compositionally biased region" description="Basic and acidic residues" evidence="6">
    <location>
        <begin position="1801"/>
        <end position="1814"/>
    </location>
</feature>
<keyword evidence="3 5" id="KW-0863">Zinc-finger</keyword>
<evidence type="ECO:0000256" key="3">
    <source>
        <dbReference type="ARBA" id="ARBA00022771"/>
    </source>
</evidence>
<feature type="compositionally biased region" description="Polar residues" evidence="6">
    <location>
        <begin position="579"/>
        <end position="590"/>
    </location>
</feature>
<feature type="region of interest" description="Disordered" evidence="6">
    <location>
        <begin position="1007"/>
        <end position="1075"/>
    </location>
</feature>
<evidence type="ECO:0000256" key="4">
    <source>
        <dbReference type="ARBA" id="ARBA00022833"/>
    </source>
</evidence>
<feature type="domain" description="C2H2-type" evidence="7">
    <location>
        <begin position="897"/>
        <end position="924"/>
    </location>
</feature>
<evidence type="ECO:0000256" key="6">
    <source>
        <dbReference type="SAM" id="MobiDB-lite"/>
    </source>
</evidence>
<feature type="compositionally biased region" description="Acidic residues" evidence="6">
    <location>
        <begin position="769"/>
        <end position="783"/>
    </location>
</feature>
<accession>A0A1B6M9Q0</accession>
<organism evidence="9">
    <name type="scientific">Graphocephala atropunctata</name>
    <dbReference type="NCBI Taxonomy" id="36148"/>
    <lineage>
        <taxon>Eukaryota</taxon>
        <taxon>Metazoa</taxon>
        <taxon>Ecdysozoa</taxon>
        <taxon>Arthropoda</taxon>
        <taxon>Hexapoda</taxon>
        <taxon>Insecta</taxon>
        <taxon>Pterygota</taxon>
        <taxon>Neoptera</taxon>
        <taxon>Paraneoptera</taxon>
        <taxon>Hemiptera</taxon>
        <taxon>Auchenorrhyncha</taxon>
        <taxon>Membracoidea</taxon>
        <taxon>Cicadellidae</taxon>
        <taxon>Cicadellinae</taxon>
        <taxon>Cicadellini</taxon>
        <taxon>Graphocephala</taxon>
    </lineage>
</organism>
<feature type="region of interest" description="Disordered" evidence="6">
    <location>
        <begin position="436"/>
        <end position="487"/>
    </location>
</feature>
<evidence type="ECO:0000259" key="7">
    <source>
        <dbReference type="PROSITE" id="PS50157"/>
    </source>
</evidence>
<feature type="region of interest" description="Disordered" evidence="6">
    <location>
        <begin position="765"/>
        <end position="816"/>
    </location>
</feature>
<feature type="compositionally biased region" description="Polar residues" evidence="6">
    <location>
        <begin position="2169"/>
        <end position="2181"/>
    </location>
</feature>
<dbReference type="GO" id="GO:0045944">
    <property type="term" value="P:positive regulation of transcription by RNA polymerase II"/>
    <property type="evidence" value="ECO:0007669"/>
    <property type="project" value="TreeGrafter"/>
</dbReference>
<evidence type="ECO:0000256" key="1">
    <source>
        <dbReference type="ARBA" id="ARBA00022723"/>
    </source>
</evidence>
<dbReference type="FunFam" id="3.30.160.60:FF:000894">
    <property type="entry name" value="Uncharacterized protein, isoform C"/>
    <property type="match status" value="1"/>
</dbReference>
<dbReference type="PANTHER" id="PTHR24403:SF67">
    <property type="entry name" value="FI01116P-RELATED"/>
    <property type="match status" value="1"/>
</dbReference>
<keyword evidence="1" id="KW-0479">Metal-binding</keyword>
<feature type="compositionally biased region" description="Acidic residues" evidence="6">
    <location>
        <begin position="791"/>
        <end position="809"/>
    </location>
</feature>
<gene>
    <name evidence="8" type="ORF">g.47228</name>
    <name evidence="9" type="ORF">g.47232</name>
</gene>
<feature type="region of interest" description="Disordered" evidence="6">
    <location>
        <begin position="1135"/>
        <end position="1159"/>
    </location>
</feature>
<dbReference type="PROSITE" id="PS50157">
    <property type="entry name" value="ZINC_FINGER_C2H2_2"/>
    <property type="match status" value="7"/>
</dbReference>
<dbReference type="PROSITE" id="PS00028">
    <property type="entry name" value="ZINC_FINGER_C2H2_1"/>
    <property type="match status" value="9"/>
</dbReference>
<keyword evidence="4" id="KW-0862">Zinc</keyword>
<feature type="compositionally biased region" description="Acidic residues" evidence="6">
    <location>
        <begin position="2153"/>
        <end position="2165"/>
    </location>
</feature>
<sequence>MASASVVNGKDHNGDVPFESEEYNFHEESEAETSPDQADTTVEDVDDGELPQCKIRRNYACPECSYFTQNPRFFLYHLKNVHKQKIRIYECPNCLYASKHSQKLQRHVQMVHVMGGDKKKEPKPPPQHNPPEEEEGEEEAEEVEDEEDPENSKESEECVTLPDNKVYRCPSCPFTSRMQTLVTRHEKVVHLKKKFFKCVKCNYVTHMKARFTKHVKYHSMPMIKCEMCDFKTPYKWNLDRHMKNHMNDGAFKCSICNFTADIKQSLTVHEMNHHVPPVGHVAGNKRKNRVGASDLQEQEDEVLVDHEREDAELLRLEREGEIHQAQMHAFSELSMLNEIEITKKPDNSPHLLRKPIMKKPKAIAQFNAKELTVRIGEKVVNPGDVIQHKNGTVYVKKLKCRVCNYRAAWESEMTRHEQRVHGFDDKKGIMKPARPIPNLIPIQNKPSGQGPTPPPPPALSIPPPPPPLPLMPPSRPMMHQKPMMHQPHPLQPHPHFQQSMNRHPFLSQHPAMHQFQTHNLPPQYPQIPSRFAQPKNIMQKMKRPFPGSNQMPKPIQPRPSPPPLPPPPILKIPTPTKVRNASTPPATSSPDKAMTEKDLNDICAKSCPTSALKDFASLMGGDEAFKPDGNSTPHQGDPGMYVSKNDQNHDSVNENHSIDDGPKSPEAMKKKNSFFDELKEKFGAGESCNLVCNLCGHESKCLSESLRHQKIHNVQPHGNSSVLGTIFSGADLSSTRCQYCRQRCKTSADLLVHLKSCTEANKSTPETINIDDDDEREEYGGEMDGERMEFDDNEGEEDYKYEDGEEDPDGLNPPHPMENKVFVWTNLANGEEDGLDDEYDCGSQSPNSDCVFGIETAPGIGAVTSKNKAATHGNITGQIVQPKEAKPKPDNSVKKVYKCPHCSFWASTASRFHVHIVGHLNKKPFECSLCCYRSNWRWDITKHIRLKTVRDSTHQRAKVLMTDETGRRNYSKYNKYLTLMRVHEPAAESSGTGQRGKKITQSFEPIETLPAPPKLTPAPQSALQENNGSKPCDSPTPMSQFRTIYPKPPPLQPSIDMKRKGPENSEEEPPKKRGLLENKKTMWKCKKCLFRDGDRAVVLAHVKGHYRNPGAGGMQTNQTDTPDERHCRLKHNGDVKVSLAPRQNPDETPEKTDEESEPESYMCETCPFVGNSQQSLEDHVEKHFERTGAPLKCYFCAFYVSDKEELMEHISLHGEADTEDGFPREDESSNIFTTGGENGDLFMNKRYRCSACPYVSNSKTQFLYHKQFHRPRRAPFQCSLCSYNVPRRHFLQQHLRLHGINTPLPRSKNSDFVDNEAPLNIKEIDTSNMTEIPLVWVSKLGSLTKMFKCRYCPHVNIRKSNIQEHEKMHGIRTKPNPEGTSPIPQQQHHCPECNYICNNAGVLSSHARVHQGLFGQVCGLVDSSRSDEDQIKDLNTLLGREEEGPPEISPDEINKDFKDTMSPPLSVQSTPEKDLDKSATDNRVLHFCSICPARFLYPKELEIHLRFHNLQLQFQCDSCSYTARQQPHLLAHYKVHTDEYQDRTNALCEVYQTSEEHPKPKIAVIVDGSEEVGPAWVVVERQKMPAKDPQNEYDLDEAPSETSQHGNRIVTKQFACEKCPATFFKSVALQYHATLHGGPGPHKCRVCDYSVKTYGNLIKHETVHEELEPRAKLKSKPKRPQENVPMSGTELFKQKTEANQKVAASAPPPPPPLHIDPEFGILMHGSPEFIYPTYLKNGRLKEKRYKCHKCPSAFEKREQYKVHLSLHGSKQRYNCERCDYSVKYYANYIQHLRKHQSNDACRAERKTSTDKNTEDSPNDEGSETTFPEIPTFEDIQPQPPITSRSSKKMQLSMADQQTMMLMQQRVTSSSVSAPEVTNRCPHCPYSNQRKDGVGSHVRCHSNVKGGAFPCKYCDYTVPQQHFLREHNKFHFTPWKSTRPEAYMKCDRLELWAEPIVEIIEDKTKDESLKKMLIFKDRGVNSKENRFLPTYSFDCSNQPEEENKEKIYINLKTGEVDTSNVDSIENSEKEDEKENLGIKSKDKSENILALGNESESLQLLEKSVESAQQITENKVNILCGVTAAENDNDCSDKYIPMEVDDEKNDELVNSPVPMLDEENSGNLVDGEQSVDQLTEEEENNLLAGKSDEHCDSFLDNDEEDEAEEEELNHAIQTVIDNIGNQEATDDLADQESQESNAGEEAAVDDLQDCSTHQSDAESGSKSEVKGTSSGTSDSDTEDSSSDSSSSSGDSDDSSSSSVTSSQQP</sequence>
<dbReference type="InterPro" id="IPR050688">
    <property type="entry name" value="Zinc_finger/UBP_domain"/>
</dbReference>
<feature type="domain" description="C2H2-type" evidence="7">
    <location>
        <begin position="1745"/>
        <end position="1772"/>
    </location>
</feature>
<feature type="region of interest" description="Disordered" evidence="6">
    <location>
        <begin position="1796"/>
        <end position="1843"/>
    </location>
</feature>
<feature type="domain" description="C2H2-type" evidence="7">
    <location>
        <begin position="1773"/>
        <end position="1800"/>
    </location>
</feature>
<feature type="region of interest" description="Disordered" evidence="6">
    <location>
        <begin position="1"/>
        <end position="49"/>
    </location>
</feature>
<feature type="domain" description="C2H2-type" evidence="7">
    <location>
        <begin position="1642"/>
        <end position="1669"/>
    </location>
</feature>
<evidence type="ECO:0000313" key="9">
    <source>
        <dbReference type="EMBL" id="JAT32662.1"/>
    </source>
</evidence>